<dbReference type="AlphaFoldDB" id="A0A1W2E6B6"/>
<dbReference type="Proteomes" id="UP000192674">
    <property type="component" value="Unassembled WGS sequence"/>
</dbReference>
<dbReference type="OrthoDB" id="4941530at2"/>
<dbReference type="RefSeq" id="WP_033389432.1">
    <property type="nucleotide sequence ID" value="NZ_FWXV01000003.1"/>
</dbReference>
<gene>
    <name evidence="2" type="ORF">SAMN05661093_03943</name>
</gene>
<protein>
    <submittedName>
        <fullName evidence="2">SnoaL-like domain-containing protein</fullName>
    </submittedName>
</protein>
<dbReference type="Gene3D" id="3.10.450.50">
    <property type="match status" value="1"/>
</dbReference>
<dbReference type="Pfam" id="PF13577">
    <property type="entry name" value="SnoaL_4"/>
    <property type="match status" value="1"/>
</dbReference>
<proteinExistence type="predicted"/>
<evidence type="ECO:0000313" key="3">
    <source>
        <dbReference type="Proteomes" id="UP000192674"/>
    </source>
</evidence>
<dbReference type="InterPro" id="IPR032710">
    <property type="entry name" value="NTF2-like_dom_sf"/>
</dbReference>
<organism evidence="2 3">
    <name type="scientific">Kibdelosporangium aridum</name>
    <dbReference type="NCBI Taxonomy" id="2030"/>
    <lineage>
        <taxon>Bacteria</taxon>
        <taxon>Bacillati</taxon>
        <taxon>Actinomycetota</taxon>
        <taxon>Actinomycetes</taxon>
        <taxon>Pseudonocardiales</taxon>
        <taxon>Pseudonocardiaceae</taxon>
        <taxon>Kibdelosporangium</taxon>
    </lineage>
</organism>
<sequence>MDDLHVIEEIRRLKYRYLRGVDQKRWDLLEDALTEDAVADYGTKAMGEPLVLTGRAAILDFMRQNLGGDKIITFHFAGQPEIDVDGDSATGTWAFEDTVIVKEHRLVIKGAAYYEEQYVRSPEHGWRIKHIAYNRLYEAMVSWDDLPSLKFLAGV</sequence>
<evidence type="ECO:0000313" key="2">
    <source>
        <dbReference type="EMBL" id="SMD05333.1"/>
    </source>
</evidence>
<keyword evidence="3" id="KW-1185">Reference proteome</keyword>
<dbReference type="CDD" id="cd00531">
    <property type="entry name" value="NTF2_like"/>
    <property type="match status" value="1"/>
</dbReference>
<evidence type="ECO:0000259" key="1">
    <source>
        <dbReference type="Pfam" id="PF13577"/>
    </source>
</evidence>
<dbReference type="SUPFAM" id="SSF54427">
    <property type="entry name" value="NTF2-like"/>
    <property type="match status" value="1"/>
</dbReference>
<reference evidence="2 3" key="1">
    <citation type="submission" date="2017-04" db="EMBL/GenBank/DDBJ databases">
        <authorList>
            <person name="Afonso C.L."/>
            <person name="Miller P.J."/>
            <person name="Scott M.A."/>
            <person name="Spackman E."/>
            <person name="Goraichik I."/>
            <person name="Dimitrov K.M."/>
            <person name="Suarez D.L."/>
            <person name="Swayne D.E."/>
        </authorList>
    </citation>
    <scope>NUCLEOTIDE SEQUENCE [LARGE SCALE GENOMIC DNA]</scope>
    <source>
        <strain evidence="2 3">DSM 43828</strain>
    </source>
</reference>
<dbReference type="InterPro" id="IPR037401">
    <property type="entry name" value="SnoaL-like"/>
</dbReference>
<accession>A0A1W2E6B6</accession>
<name>A0A1W2E6B6_KIBAR</name>
<feature type="domain" description="SnoaL-like" evidence="1">
    <location>
        <begin position="3"/>
        <end position="130"/>
    </location>
</feature>
<dbReference type="EMBL" id="FWXV01000003">
    <property type="protein sequence ID" value="SMD05333.1"/>
    <property type="molecule type" value="Genomic_DNA"/>
</dbReference>